<evidence type="ECO:0000256" key="2">
    <source>
        <dbReference type="ARBA" id="ARBA00023002"/>
    </source>
</evidence>
<dbReference type="PROSITE" id="PS00061">
    <property type="entry name" value="ADH_SHORT"/>
    <property type="match status" value="1"/>
</dbReference>
<dbReference type="KEGG" id="snan:I6N98_01550"/>
<name>A0A7T4UQB5_9GAMM</name>
<proteinExistence type="inferred from homology"/>
<keyword evidence="2" id="KW-0560">Oxidoreductase</keyword>
<dbReference type="InterPro" id="IPR036291">
    <property type="entry name" value="NAD(P)-bd_dom_sf"/>
</dbReference>
<dbReference type="Gene3D" id="3.40.50.720">
    <property type="entry name" value="NAD(P)-binding Rossmann-like Domain"/>
    <property type="match status" value="1"/>
</dbReference>
<dbReference type="CDD" id="cd05233">
    <property type="entry name" value="SDR_c"/>
    <property type="match status" value="1"/>
</dbReference>
<dbReference type="PRINTS" id="PR00081">
    <property type="entry name" value="GDHRDH"/>
</dbReference>
<reference evidence="3 4" key="1">
    <citation type="submission" date="2020-12" db="EMBL/GenBank/DDBJ databases">
        <authorList>
            <person name="Shan Y."/>
        </authorList>
    </citation>
    <scope>NUCLEOTIDE SEQUENCE [LARGE SCALE GENOMIC DNA]</scope>
    <source>
        <strain evidence="4">csc3.9</strain>
    </source>
</reference>
<dbReference type="InterPro" id="IPR020904">
    <property type="entry name" value="Sc_DH/Rdtase_CS"/>
</dbReference>
<dbReference type="Pfam" id="PF13561">
    <property type="entry name" value="adh_short_C2"/>
    <property type="match status" value="1"/>
</dbReference>
<dbReference type="AlphaFoldDB" id="A0A7T4UQB5"/>
<dbReference type="Proteomes" id="UP000596063">
    <property type="component" value="Chromosome"/>
</dbReference>
<protein>
    <submittedName>
        <fullName evidence="3">SDR family oxidoreductase</fullName>
    </submittedName>
</protein>
<dbReference type="InterPro" id="IPR051122">
    <property type="entry name" value="SDR_DHRS6-like"/>
</dbReference>
<comment type="similarity">
    <text evidence="1">Belongs to the short-chain dehydrogenases/reductases (SDR) family.</text>
</comment>
<dbReference type="InterPro" id="IPR002347">
    <property type="entry name" value="SDR_fam"/>
</dbReference>
<evidence type="ECO:0000313" key="4">
    <source>
        <dbReference type="Proteomes" id="UP000596063"/>
    </source>
</evidence>
<evidence type="ECO:0000256" key="1">
    <source>
        <dbReference type="ARBA" id="ARBA00006484"/>
    </source>
</evidence>
<keyword evidence="4" id="KW-1185">Reference proteome</keyword>
<evidence type="ECO:0000313" key="3">
    <source>
        <dbReference type="EMBL" id="QQD18588.1"/>
    </source>
</evidence>
<dbReference type="PANTHER" id="PTHR43477">
    <property type="entry name" value="DIHYDROANTICAPSIN 7-DEHYDROGENASE"/>
    <property type="match status" value="1"/>
</dbReference>
<accession>A0A7T4UQB5</accession>
<dbReference type="PANTHER" id="PTHR43477:SF1">
    <property type="entry name" value="DIHYDROANTICAPSIN 7-DEHYDROGENASE"/>
    <property type="match status" value="1"/>
</dbReference>
<dbReference type="EMBL" id="CP066167">
    <property type="protein sequence ID" value="QQD18588.1"/>
    <property type="molecule type" value="Genomic_DNA"/>
</dbReference>
<organism evidence="3 4">
    <name type="scientific">Spongiibacter nanhainus</name>
    <dbReference type="NCBI Taxonomy" id="2794344"/>
    <lineage>
        <taxon>Bacteria</taxon>
        <taxon>Pseudomonadati</taxon>
        <taxon>Pseudomonadota</taxon>
        <taxon>Gammaproteobacteria</taxon>
        <taxon>Cellvibrionales</taxon>
        <taxon>Spongiibacteraceae</taxon>
        <taxon>Spongiibacter</taxon>
    </lineage>
</organism>
<gene>
    <name evidence="3" type="ORF">I6N98_01550</name>
</gene>
<dbReference type="GO" id="GO:0016491">
    <property type="term" value="F:oxidoreductase activity"/>
    <property type="evidence" value="ECO:0007669"/>
    <property type="project" value="UniProtKB-KW"/>
</dbReference>
<sequence length="234" mass="25248">MQRCLVITGGSKGIGLATTMFFKQRGYEVINLSRSAAPCSGVVNLEVDFAYPGWEEEIEPQLVELMTAKDEIVLVHNAAFLSKGGVGDLDPCSLRASFEVNVVAPSILNRMLLPFMKEHSSIIYIGSTLSEKAVANTAAYVASKHAVVGLMRSTCQDLVGTAIHTCCVCPGFTDTDMLTSHVGGSEAVESLVNRTVTQKRLIRPEEMADMIYLCSQNVLINGSVIHANLGQVEH</sequence>
<dbReference type="SUPFAM" id="SSF51735">
    <property type="entry name" value="NAD(P)-binding Rossmann-fold domains"/>
    <property type="match status" value="1"/>
</dbReference>
<dbReference type="RefSeq" id="WP_198570079.1">
    <property type="nucleotide sequence ID" value="NZ_CP066167.1"/>
</dbReference>